<proteinExistence type="predicted"/>
<gene>
    <name evidence="1" type="ORF">GPUH_LOCUS5366</name>
</gene>
<dbReference type="AlphaFoldDB" id="A0A183D9H9"/>
<protein>
    <submittedName>
        <fullName evidence="1 3">Uncharacterized protein</fullName>
    </submittedName>
</protein>
<dbReference type="EMBL" id="UYRT01011275">
    <property type="protein sequence ID" value="VDK50441.1"/>
    <property type="molecule type" value="Genomic_DNA"/>
</dbReference>
<reference evidence="1 2" key="2">
    <citation type="submission" date="2018-11" db="EMBL/GenBank/DDBJ databases">
        <authorList>
            <consortium name="Pathogen Informatics"/>
        </authorList>
    </citation>
    <scope>NUCLEOTIDE SEQUENCE [LARGE SCALE GENOMIC DNA]</scope>
</reference>
<reference evidence="3" key="1">
    <citation type="submission" date="2016-06" db="UniProtKB">
        <authorList>
            <consortium name="WormBaseParasite"/>
        </authorList>
    </citation>
    <scope>IDENTIFICATION</scope>
</reference>
<dbReference type="Proteomes" id="UP000271098">
    <property type="component" value="Unassembled WGS sequence"/>
</dbReference>
<organism evidence="3">
    <name type="scientific">Gongylonema pulchrum</name>
    <dbReference type="NCBI Taxonomy" id="637853"/>
    <lineage>
        <taxon>Eukaryota</taxon>
        <taxon>Metazoa</taxon>
        <taxon>Ecdysozoa</taxon>
        <taxon>Nematoda</taxon>
        <taxon>Chromadorea</taxon>
        <taxon>Rhabditida</taxon>
        <taxon>Spirurina</taxon>
        <taxon>Spiruromorpha</taxon>
        <taxon>Spiruroidea</taxon>
        <taxon>Gongylonematidae</taxon>
        <taxon>Gongylonema</taxon>
    </lineage>
</organism>
<name>A0A183D9H9_9BILA</name>
<evidence type="ECO:0000313" key="1">
    <source>
        <dbReference type="EMBL" id="VDK50441.1"/>
    </source>
</evidence>
<sequence length="147" mass="16810">MHALVKEVIAAAPPMPPQFEPFFEPIINLLCSKMMMQLIRVVLCRVAKRSRYASDGLLHRVLYLVGMGLNEQIRQQSFDFIGCAEKALIFDMMRSLVGKTEVEPHADLLGYLIEVVPVIFFYFREILKWPLEGIALSINNFVIVARL</sequence>
<accession>A0A183D9H9</accession>
<dbReference type="OrthoDB" id="26387at2759"/>
<evidence type="ECO:0000313" key="2">
    <source>
        <dbReference type="Proteomes" id="UP000271098"/>
    </source>
</evidence>
<dbReference type="WBParaSite" id="GPUH_0000537701-mRNA-1">
    <property type="protein sequence ID" value="GPUH_0000537701-mRNA-1"/>
    <property type="gene ID" value="GPUH_0000537701"/>
</dbReference>
<evidence type="ECO:0000313" key="3">
    <source>
        <dbReference type="WBParaSite" id="GPUH_0000537701-mRNA-1"/>
    </source>
</evidence>
<keyword evidence="2" id="KW-1185">Reference proteome</keyword>